<protein>
    <submittedName>
        <fullName evidence="2">Uncharacterized protein</fullName>
    </submittedName>
</protein>
<sequence length="29" mass="3062">MFIGSKTGSYILKPEQTDNGSAKTSAKSD</sequence>
<evidence type="ECO:0000313" key="2">
    <source>
        <dbReference type="EMBL" id="CRL43742.1"/>
    </source>
</evidence>
<feature type="compositionally biased region" description="Polar residues" evidence="1">
    <location>
        <begin position="17"/>
        <end position="29"/>
    </location>
</feature>
<gene>
    <name evidence="2" type="ORF">SGGMMB4_00273</name>
</gene>
<organism evidence="2 3">
    <name type="scientific">Sodalis glossinidius (strain morsitans)</name>
    <dbReference type="NCBI Taxonomy" id="343509"/>
    <lineage>
        <taxon>Bacteria</taxon>
        <taxon>Pseudomonadati</taxon>
        <taxon>Pseudomonadota</taxon>
        <taxon>Gammaproteobacteria</taxon>
        <taxon>Enterobacterales</taxon>
        <taxon>Bruguierivoracaceae</taxon>
        <taxon>Sodalis</taxon>
    </lineage>
</organism>
<feature type="region of interest" description="Disordered" evidence="1">
    <location>
        <begin position="1"/>
        <end position="29"/>
    </location>
</feature>
<dbReference type="AlphaFoldDB" id="A0A193QF16"/>
<name>A0A193QF16_SODGM</name>
<proteinExistence type="predicted"/>
<evidence type="ECO:0000313" key="3">
    <source>
        <dbReference type="Proteomes" id="UP000245838"/>
    </source>
</evidence>
<accession>A0A193QF16</accession>
<dbReference type="Proteomes" id="UP000245838">
    <property type="component" value="Chromosome sggmmb4_Chromosome"/>
</dbReference>
<reference evidence="2 3" key="1">
    <citation type="submission" date="2015-05" db="EMBL/GenBank/DDBJ databases">
        <authorList>
            <person name="Goodhead I."/>
        </authorList>
    </citation>
    <scope>NUCLEOTIDE SEQUENCE [LARGE SCALE GENOMIC DNA]</scope>
    <source>
        <strain evidence="3">morsitans</strain>
    </source>
</reference>
<dbReference type="EMBL" id="LN854557">
    <property type="protein sequence ID" value="CRL43742.1"/>
    <property type="molecule type" value="Genomic_DNA"/>
</dbReference>
<evidence type="ECO:0000256" key="1">
    <source>
        <dbReference type="SAM" id="MobiDB-lite"/>
    </source>
</evidence>